<evidence type="ECO:0000313" key="1">
    <source>
        <dbReference type="EMBL" id="MBD1549531.1"/>
    </source>
</evidence>
<dbReference type="AlphaFoldDB" id="A0A926S874"/>
<dbReference type="Proteomes" id="UP000598467">
    <property type="component" value="Unassembled WGS sequence"/>
</dbReference>
<reference evidence="1" key="1">
    <citation type="submission" date="2020-05" db="EMBL/GenBank/DDBJ databases">
        <title>Identification of trans-AT polyketide cluster in two marine bacteria, producers of a novel glutaramide-containing polyketide sesbanimide D and analogs.</title>
        <authorList>
            <person name="Kacar D."/>
            <person name="Rodriguez P."/>
            <person name="Canedo L."/>
            <person name="Gonzalez E."/>
            <person name="Galan B."/>
            <person name="De La Calle F."/>
            <person name="Garcia J.L."/>
        </authorList>
    </citation>
    <scope>NUCLEOTIDE SEQUENCE</scope>
    <source>
        <strain evidence="1">PHM038</strain>
    </source>
</reference>
<dbReference type="RefSeq" id="WP_190294223.1">
    <property type="nucleotide sequence ID" value="NZ_JABFCZ010000042.1"/>
</dbReference>
<comment type="caution">
    <text evidence="1">The sequence shown here is derived from an EMBL/GenBank/DDBJ whole genome shotgun (WGS) entry which is preliminary data.</text>
</comment>
<evidence type="ECO:0000313" key="2">
    <source>
        <dbReference type="Proteomes" id="UP000598467"/>
    </source>
</evidence>
<protein>
    <submittedName>
        <fullName evidence="1">Uncharacterized protein</fullName>
    </submittedName>
</protein>
<sequence length="104" mass="12468">MGNFHKGTVFPVRELSEKERADTRAELEWLERDLIRRRKRLDYWTRRKHDAETLPNIPDDLRSETLYFFHAATRLVETGERLRAFLLVELASQPDHAPAYHQEH</sequence>
<name>A0A926S874_9HYPH</name>
<gene>
    <name evidence="1" type="ORF">HK439_25015</name>
</gene>
<organism evidence="1 2">
    <name type="scientific">Roseibium aggregatum</name>
    <dbReference type="NCBI Taxonomy" id="187304"/>
    <lineage>
        <taxon>Bacteria</taxon>
        <taxon>Pseudomonadati</taxon>
        <taxon>Pseudomonadota</taxon>
        <taxon>Alphaproteobacteria</taxon>
        <taxon>Hyphomicrobiales</taxon>
        <taxon>Stappiaceae</taxon>
        <taxon>Roseibium</taxon>
    </lineage>
</organism>
<proteinExistence type="predicted"/>
<accession>A0A926S874</accession>
<dbReference type="EMBL" id="JABFCZ010000042">
    <property type="protein sequence ID" value="MBD1549531.1"/>
    <property type="molecule type" value="Genomic_DNA"/>
</dbReference>